<dbReference type="SMART" id="SM01061">
    <property type="entry name" value="CAT_RBD"/>
    <property type="match status" value="1"/>
</dbReference>
<sequence>MRIQRVLNNNVVVAHDFSGKECVVIGKGVGFNKKSSDLVDDACIQKIFRLDEENSFGKANDAFQDVPEALFDIVLEIVKQATTRLDRKIHKSVYASLLDHISFAIERTKQGVHVRNMLLWDIKRLYRNEFIIGVSALANIKQKLNIELAEDEAGFIALHLLNSQKDGTMPDIENVSKVIQDILNIVKYHFNIEYEEESINFQRFVTHLKFFSHRLLSNTYVATNDNSLHDIVAEKYAVSYACAKKIDKFIEHDYGRALTDDEMMFLSIHIEHVRKSI</sequence>
<dbReference type="PANTHER" id="PTHR30185">
    <property type="entry name" value="CRYPTIC BETA-GLUCOSIDE BGL OPERON ANTITERMINATOR"/>
    <property type="match status" value="1"/>
</dbReference>
<organism evidence="3 4">
    <name type="scientific">Yersinia bercovieri</name>
    <dbReference type="NCBI Taxonomy" id="634"/>
    <lineage>
        <taxon>Bacteria</taxon>
        <taxon>Pseudomonadati</taxon>
        <taxon>Pseudomonadota</taxon>
        <taxon>Gammaproteobacteria</taxon>
        <taxon>Enterobacterales</taxon>
        <taxon>Yersiniaceae</taxon>
        <taxon>Yersinia</taxon>
    </lineage>
</organism>
<evidence type="ECO:0000313" key="4">
    <source>
        <dbReference type="Proteomes" id="UP000229378"/>
    </source>
</evidence>
<dbReference type="Gene3D" id="1.10.1790.10">
    <property type="entry name" value="PRD domain"/>
    <property type="match status" value="2"/>
</dbReference>
<proteinExistence type="predicted"/>
<gene>
    <name evidence="3" type="ORF">CS533_14600</name>
</gene>
<dbReference type="SUPFAM" id="SSF63520">
    <property type="entry name" value="PTS-regulatory domain, PRD"/>
    <property type="match status" value="2"/>
</dbReference>
<dbReference type="Proteomes" id="UP000229378">
    <property type="component" value="Unassembled WGS sequence"/>
</dbReference>
<dbReference type="InterPro" id="IPR050661">
    <property type="entry name" value="BglG_antiterminators"/>
</dbReference>
<dbReference type="AlphaFoldDB" id="A0A2G4U0R5"/>
<dbReference type="EMBL" id="PEHN01000015">
    <property type="protein sequence ID" value="PHZ26814.1"/>
    <property type="molecule type" value="Genomic_DNA"/>
</dbReference>
<dbReference type="InterPro" id="IPR011608">
    <property type="entry name" value="PRD"/>
</dbReference>
<protein>
    <submittedName>
        <fullName evidence="3">Transcription antiterminator LicT</fullName>
    </submittedName>
</protein>
<evidence type="ECO:0000259" key="2">
    <source>
        <dbReference type="PROSITE" id="PS51372"/>
    </source>
</evidence>
<dbReference type="InterPro" id="IPR004341">
    <property type="entry name" value="CAT_RNA-bd_dom"/>
</dbReference>
<keyword evidence="1" id="KW-0677">Repeat</keyword>
<feature type="domain" description="PRD" evidence="2">
    <location>
        <begin position="65"/>
        <end position="170"/>
    </location>
</feature>
<comment type="caution">
    <text evidence="3">The sequence shown here is derived from an EMBL/GenBank/DDBJ whole genome shotgun (WGS) entry which is preliminary data.</text>
</comment>
<evidence type="ECO:0000313" key="3">
    <source>
        <dbReference type="EMBL" id="PHZ26814.1"/>
    </source>
</evidence>
<dbReference type="GO" id="GO:0006355">
    <property type="term" value="P:regulation of DNA-templated transcription"/>
    <property type="evidence" value="ECO:0007669"/>
    <property type="project" value="InterPro"/>
</dbReference>
<accession>A0A2G4U0R5</accession>
<dbReference type="Pfam" id="PF00874">
    <property type="entry name" value="PRD"/>
    <property type="match status" value="2"/>
</dbReference>
<dbReference type="Gene3D" id="2.30.24.10">
    <property type="entry name" value="CAT RNA-binding domain"/>
    <property type="match status" value="1"/>
</dbReference>
<dbReference type="Pfam" id="PF03123">
    <property type="entry name" value="CAT_RBD"/>
    <property type="match status" value="1"/>
</dbReference>
<dbReference type="PROSITE" id="PS51372">
    <property type="entry name" value="PRD_2"/>
    <property type="match status" value="2"/>
</dbReference>
<dbReference type="InterPro" id="IPR036650">
    <property type="entry name" value="CAT_RNA-bd_dom_sf"/>
</dbReference>
<feature type="domain" description="PRD" evidence="2">
    <location>
        <begin position="171"/>
        <end position="277"/>
    </location>
</feature>
<dbReference type="GO" id="GO:0003723">
    <property type="term" value="F:RNA binding"/>
    <property type="evidence" value="ECO:0007669"/>
    <property type="project" value="InterPro"/>
</dbReference>
<dbReference type="InterPro" id="IPR036634">
    <property type="entry name" value="PRD_sf"/>
</dbReference>
<dbReference type="NCBIfam" id="NF046042">
    <property type="entry name" value="LicT"/>
    <property type="match status" value="1"/>
</dbReference>
<reference evidence="3 4" key="1">
    <citation type="submission" date="2017-10" db="EMBL/GenBank/DDBJ databases">
        <authorList>
            <person name="Banno H."/>
            <person name="Chua N.-H."/>
        </authorList>
    </citation>
    <scope>NUCLEOTIDE SEQUENCE [LARGE SCALE GENOMIC DNA]</scope>
    <source>
        <strain evidence="3 4">SCPM-O-B-7607</strain>
    </source>
</reference>
<name>A0A2G4U0R5_YERBE</name>
<dbReference type="SUPFAM" id="SSF50151">
    <property type="entry name" value="SacY-like RNA-binding domain"/>
    <property type="match status" value="1"/>
</dbReference>
<dbReference type="PANTHER" id="PTHR30185:SF15">
    <property type="entry name" value="CRYPTIC BETA-GLUCOSIDE BGL OPERON ANTITERMINATOR"/>
    <property type="match status" value="1"/>
</dbReference>
<evidence type="ECO:0000256" key="1">
    <source>
        <dbReference type="ARBA" id="ARBA00022737"/>
    </source>
</evidence>
<dbReference type="RefSeq" id="WP_005270478.1">
    <property type="nucleotide sequence ID" value="NZ_CABHPW010000079.1"/>
</dbReference>